<dbReference type="InterPro" id="IPR001304">
    <property type="entry name" value="C-type_lectin-like"/>
</dbReference>
<dbReference type="PROSITE" id="PS50041">
    <property type="entry name" value="C_TYPE_LECTIN_2"/>
    <property type="match status" value="2"/>
</dbReference>
<protein>
    <recommendedName>
        <fullName evidence="4">C-type lectin domain-containing protein</fullName>
    </recommendedName>
</protein>
<evidence type="ECO:0000313" key="6">
    <source>
        <dbReference type="WBParaSite" id="MBELARI_LOCUS2864"/>
    </source>
</evidence>
<evidence type="ECO:0000313" key="5">
    <source>
        <dbReference type="Proteomes" id="UP000887575"/>
    </source>
</evidence>
<feature type="domain" description="C-type lectin" evidence="4">
    <location>
        <begin position="481"/>
        <end position="590"/>
    </location>
</feature>
<feature type="signal peptide" evidence="3">
    <location>
        <begin position="1"/>
        <end position="21"/>
    </location>
</feature>
<accession>A0AAF3F7P8</accession>
<keyword evidence="3" id="KW-0732">Signal</keyword>
<feature type="chain" id="PRO_5041907502" description="C-type lectin domain-containing protein" evidence="3">
    <location>
        <begin position="22"/>
        <end position="595"/>
    </location>
</feature>
<reference evidence="6" key="1">
    <citation type="submission" date="2024-02" db="UniProtKB">
        <authorList>
            <consortium name="WormBaseParasite"/>
        </authorList>
    </citation>
    <scope>IDENTIFICATION</scope>
</reference>
<dbReference type="AlphaFoldDB" id="A0AAF3F7P8"/>
<dbReference type="SUPFAM" id="SSF56436">
    <property type="entry name" value="C-type lectin-like"/>
    <property type="match status" value="2"/>
</dbReference>
<dbReference type="InterPro" id="IPR016187">
    <property type="entry name" value="CTDL_fold"/>
</dbReference>
<dbReference type="CDD" id="cd00037">
    <property type="entry name" value="CLECT"/>
    <property type="match status" value="2"/>
</dbReference>
<keyword evidence="1" id="KW-0175">Coiled coil</keyword>
<name>A0AAF3F7P8_9BILA</name>
<feature type="region of interest" description="Disordered" evidence="2">
    <location>
        <begin position="294"/>
        <end position="314"/>
    </location>
</feature>
<dbReference type="PANTHER" id="PTHR22803">
    <property type="entry name" value="MANNOSE, PHOSPHOLIPASE, LECTIN RECEPTOR RELATED"/>
    <property type="match status" value="1"/>
</dbReference>
<organism evidence="5 6">
    <name type="scientific">Mesorhabditis belari</name>
    <dbReference type="NCBI Taxonomy" id="2138241"/>
    <lineage>
        <taxon>Eukaryota</taxon>
        <taxon>Metazoa</taxon>
        <taxon>Ecdysozoa</taxon>
        <taxon>Nematoda</taxon>
        <taxon>Chromadorea</taxon>
        <taxon>Rhabditida</taxon>
        <taxon>Rhabditina</taxon>
        <taxon>Rhabditomorpha</taxon>
        <taxon>Rhabditoidea</taxon>
        <taxon>Rhabditidae</taxon>
        <taxon>Mesorhabditinae</taxon>
        <taxon>Mesorhabditis</taxon>
    </lineage>
</organism>
<dbReference type="Proteomes" id="UP000887575">
    <property type="component" value="Unassembled WGS sequence"/>
</dbReference>
<dbReference type="InterPro" id="IPR050111">
    <property type="entry name" value="C-type_lectin/snaclec_domain"/>
</dbReference>
<feature type="coiled-coil region" evidence="1">
    <location>
        <begin position="33"/>
        <end position="127"/>
    </location>
</feature>
<dbReference type="InterPro" id="IPR016186">
    <property type="entry name" value="C-type_lectin-like/link_sf"/>
</dbReference>
<dbReference type="Gene3D" id="3.10.100.10">
    <property type="entry name" value="Mannose-Binding Protein A, subunit A"/>
    <property type="match status" value="2"/>
</dbReference>
<evidence type="ECO:0000259" key="4">
    <source>
        <dbReference type="PROSITE" id="PS50041"/>
    </source>
</evidence>
<sequence length="595" mass="68379">MGVMALGLFITILLLFHQISSSIQQSEQLDQFTNQTQQELVEARGKISGLEREIARKRNETKEKDVEMSRLTAKMAQIEANLMGKNAKLDSGLVDGRESNRDLERKVAELKRKNDDLEAQLKFERENKTAEMVKLQADLNRTINLLDLYRDRWSYLAKTASWYKAFKKEMTFDEAEAYCVSRKSHLVSIHSQEEHDFVLRLENVDLDDGWSFWIGLKRNPNKGNALEWTDGSSVDFTNWDERSGHPGSDTHAFLGSHDGKWGTLCLLAFSHLVEGLRGGDGISVPRGRVNRPAKVPRLEREPSQPKPFQLPIPDKGIYHRHEYKTPINVQPRRHSNGTAILDIDRITINMYQNTLAKKDTTRYKKDPVVHDGMGVMAVHLFITILLLFHQISSSIQQSEQLDQFTSPNDRDEILSRDRRTLKRTQNTEARDGKAKIGELERKINASQTENSDFETQIDRTMTFLDLYRDGWSYLAKTASWYKVIEQGMSFDKAEAHCASRRSHLVSIHSQEEHDFVWTLAGTVDSSRSYQIGMKRDPNEGNTFEWTDGSSVDFTNWAVGEPDSNTHAYLGSGDGKWVAYFPINQYRFICKRNFQF</sequence>
<dbReference type="Pfam" id="PF00059">
    <property type="entry name" value="Lectin_C"/>
    <property type="match status" value="2"/>
</dbReference>
<keyword evidence="5" id="KW-1185">Reference proteome</keyword>
<dbReference type="WBParaSite" id="MBELARI_LOCUS2864">
    <property type="protein sequence ID" value="MBELARI_LOCUS2864"/>
    <property type="gene ID" value="MBELARI_LOCUS2864"/>
</dbReference>
<evidence type="ECO:0000256" key="1">
    <source>
        <dbReference type="SAM" id="Coils"/>
    </source>
</evidence>
<proteinExistence type="predicted"/>
<evidence type="ECO:0000256" key="2">
    <source>
        <dbReference type="SAM" id="MobiDB-lite"/>
    </source>
</evidence>
<dbReference type="SMART" id="SM00034">
    <property type="entry name" value="CLECT"/>
    <property type="match status" value="2"/>
</dbReference>
<evidence type="ECO:0000256" key="3">
    <source>
        <dbReference type="SAM" id="SignalP"/>
    </source>
</evidence>
<feature type="domain" description="C-type lectin" evidence="4">
    <location>
        <begin position="163"/>
        <end position="261"/>
    </location>
</feature>